<evidence type="ECO:0000313" key="2">
    <source>
        <dbReference type="Proteomes" id="UP001497480"/>
    </source>
</evidence>
<accession>A0AAV1WEK4</accession>
<sequence>MVGMLPLDVAVIVFVPSEEAFSRYQCWSVGVPDGFVTLSLNKFNDAYAIVTHILRFSAVPCALSSVNVRSAKMLVVNRIRSEAVDVTKTEIVIHVMDGICGCSFQPPCGTRSHGLREASHR</sequence>
<protein>
    <submittedName>
        <fullName evidence="1">Uncharacterized protein</fullName>
    </submittedName>
</protein>
<dbReference type="PANTHER" id="PTHR37232:SF2">
    <property type="entry name" value="FAS1 DOMAIN-CONTAINING PROTEIN"/>
    <property type="match status" value="1"/>
</dbReference>
<gene>
    <name evidence="1" type="ORF">LLUT_LOCUS8663</name>
</gene>
<name>A0AAV1WEK4_LUPLU</name>
<reference evidence="1 2" key="1">
    <citation type="submission" date="2024-03" db="EMBL/GenBank/DDBJ databases">
        <authorList>
            <person name="Martinez-Hernandez J."/>
        </authorList>
    </citation>
    <scope>NUCLEOTIDE SEQUENCE [LARGE SCALE GENOMIC DNA]</scope>
</reference>
<dbReference type="EMBL" id="CAXHTB010000006">
    <property type="protein sequence ID" value="CAL0307603.1"/>
    <property type="molecule type" value="Genomic_DNA"/>
</dbReference>
<proteinExistence type="predicted"/>
<dbReference type="Proteomes" id="UP001497480">
    <property type="component" value="Unassembled WGS sequence"/>
</dbReference>
<comment type="caution">
    <text evidence="1">The sequence shown here is derived from an EMBL/GenBank/DDBJ whole genome shotgun (WGS) entry which is preliminary data.</text>
</comment>
<organism evidence="1 2">
    <name type="scientific">Lupinus luteus</name>
    <name type="common">European yellow lupine</name>
    <dbReference type="NCBI Taxonomy" id="3873"/>
    <lineage>
        <taxon>Eukaryota</taxon>
        <taxon>Viridiplantae</taxon>
        <taxon>Streptophyta</taxon>
        <taxon>Embryophyta</taxon>
        <taxon>Tracheophyta</taxon>
        <taxon>Spermatophyta</taxon>
        <taxon>Magnoliopsida</taxon>
        <taxon>eudicotyledons</taxon>
        <taxon>Gunneridae</taxon>
        <taxon>Pentapetalae</taxon>
        <taxon>rosids</taxon>
        <taxon>fabids</taxon>
        <taxon>Fabales</taxon>
        <taxon>Fabaceae</taxon>
        <taxon>Papilionoideae</taxon>
        <taxon>50 kb inversion clade</taxon>
        <taxon>genistoids sensu lato</taxon>
        <taxon>core genistoids</taxon>
        <taxon>Genisteae</taxon>
        <taxon>Lupinus</taxon>
    </lineage>
</organism>
<evidence type="ECO:0000313" key="1">
    <source>
        <dbReference type="EMBL" id="CAL0307603.1"/>
    </source>
</evidence>
<keyword evidence="2" id="KW-1185">Reference proteome</keyword>
<dbReference type="AlphaFoldDB" id="A0AAV1WEK4"/>
<dbReference type="PANTHER" id="PTHR37232">
    <property type="entry name" value="FASCICLIN DOMAIN PROTEIN"/>
    <property type="match status" value="1"/>
</dbReference>